<dbReference type="SUPFAM" id="SSF56024">
    <property type="entry name" value="Phospholipase D/nuclease"/>
    <property type="match status" value="1"/>
</dbReference>
<evidence type="ECO:0000256" key="4">
    <source>
        <dbReference type="ARBA" id="ARBA00022801"/>
    </source>
</evidence>
<reference evidence="8 9" key="1">
    <citation type="submission" date="2017-04" db="EMBL/GenBank/DDBJ databases">
        <authorList>
            <person name="Afonso C.L."/>
            <person name="Miller P.J."/>
            <person name="Scott M.A."/>
            <person name="Spackman E."/>
            <person name="Goraichik I."/>
            <person name="Dimitrov K.M."/>
            <person name="Suarez D.L."/>
            <person name="Swayne D.E."/>
        </authorList>
    </citation>
    <scope>NUCLEOTIDE SEQUENCE [LARGE SCALE GENOMIC DNA]</scope>
    <source>
        <strain evidence="8 9">DSM 12555</strain>
    </source>
</reference>
<keyword evidence="4" id="KW-0378">Hydrolase</keyword>
<keyword evidence="9" id="KW-1185">Reference proteome</keyword>
<dbReference type="InterPro" id="IPR001736">
    <property type="entry name" value="PLipase_D/transphosphatidylase"/>
</dbReference>
<dbReference type="InterPro" id="IPR051406">
    <property type="entry name" value="PLD_domain"/>
</dbReference>
<dbReference type="AlphaFoldDB" id="A0A1W1X121"/>
<accession>A0A1W1X121</accession>
<dbReference type="Proteomes" id="UP000192468">
    <property type="component" value="Unassembled WGS sequence"/>
</dbReference>
<dbReference type="RefSeq" id="WP_242950456.1">
    <property type="nucleotide sequence ID" value="NZ_FWXH01000002.1"/>
</dbReference>
<protein>
    <recommendedName>
        <fullName evidence="3">phospholipase D</fullName>
        <ecNumber evidence="3">3.1.4.4</ecNumber>
    </recommendedName>
</protein>
<keyword evidence="6" id="KW-0443">Lipid metabolism</keyword>
<dbReference type="EC" id="3.1.4.4" evidence="3"/>
<dbReference type="PANTHER" id="PTHR43856">
    <property type="entry name" value="CARDIOLIPIN HYDROLASE"/>
    <property type="match status" value="1"/>
</dbReference>
<dbReference type="EMBL" id="FWXH01000002">
    <property type="protein sequence ID" value="SMC17470.1"/>
    <property type="molecule type" value="Genomic_DNA"/>
</dbReference>
<gene>
    <name evidence="8" type="ORF">SAMN02745134_00339</name>
</gene>
<dbReference type="PROSITE" id="PS50035">
    <property type="entry name" value="PLD"/>
    <property type="match status" value="1"/>
</dbReference>
<evidence type="ECO:0000259" key="7">
    <source>
        <dbReference type="PROSITE" id="PS50035"/>
    </source>
</evidence>
<comment type="similarity">
    <text evidence="2">Belongs to the phospholipase D family.</text>
</comment>
<dbReference type="Pfam" id="PF13091">
    <property type="entry name" value="PLDc_2"/>
    <property type="match status" value="1"/>
</dbReference>
<dbReference type="Gene3D" id="3.30.870.10">
    <property type="entry name" value="Endonuclease Chain A"/>
    <property type="match status" value="1"/>
</dbReference>
<evidence type="ECO:0000256" key="5">
    <source>
        <dbReference type="ARBA" id="ARBA00022963"/>
    </source>
</evidence>
<dbReference type="PANTHER" id="PTHR43856:SF1">
    <property type="entry name" value="MITOCHONDRIAL CARDIOLIPIN HYDROLASE"/>
    <property type="match status" value="1"/>
</dbReference>
<evidence type="ECO:0000256" key="3">
    <source>
        <dbReference type="ARBA" id="ARBA00012027"/>
    </source>
</evidence>
<organism evidence="8 9">
    <name type="scientific">Clostridium acidisoli DSM 12555</name>
    <dbReference type="NCBI Taxonomy" id="1121291"/>
    <lineage>
        <taxon>Bacteria</taxon>
        <taxon>Bacillati</taxon>
        <taxon>Bacillota</taxon>
        <taxon>Clostridia</taxon>
        <taxon>Eubacteriales</taxon>
        <taxon>Clostridiaceae</taxon>
        <taxon>Clostridium</taxon>
    </lineage>
</organism>
<evidence type="ECO:0000256" key="2">
    <source>
        <dbReference type="ARBA" id="ARBA00008664"/>
    </source>
</evidence>
<proteinExistence type="inferred from homology"/>
<evidence type="ECO:0000256" key="6">
    <source>
        <dbReference type="ARBA" id="ARBA00023098"/>
    </source>
</evidence>
<keyword evidence="5" id="KW-0442">Lipid degradation</keyword>
<evidence type="ECO:0000313" key="9">
    <source>
        <dbReference type="Proteomes" id="UP000192468"/>
    </source>
</evidence>
<dbReference type="InterPro" id="IPR025202">
    <property type="entry name" value="PLD-like_dom"/>
</dbReference>
<name>A0A1W1X121_9CLOT</name>
<dbReference type="GO" id="GO:0004630">
    <property type="term" value="F:phospholipase D activity"/>
    <property type="evidence" value="ECO:0007669"/>
    <property type="project" value="UniProtKB-EC"/>
</dbReference>
<dbReference type="GO" id="GO:0016042">
    <property type="term" value="P:lipid catabolic process"/>
    <property type="evidence" value="ECO:0007669"/>
    <property type="project" value="UniProtKB-KW"/>
</dbReference>
<dbReference type="GO" id="GO:0016891">
    <property type="term" value="F:RNA endonuclease activity producing 5'-phosphomonoesters, hydrolytic mechanism"/>
    <property type="evidence" value="ECO:0007669"/>
    <property type="project" value="TreeGrafter"/>
</dbReference>
<feature type="domain" description="PLD phosphodiesterase" evidence="7">
    <location>
        <begin position="125"/>
        <end position="152"/>
    </location>
</feature>
<dbReference type="GO" id="GO:0006793">
    <property type="term" value="P:phosphorus metabolic process"/>
    <property type="evidence" value="ECO:0007669"/>
    <property type="project" value="UniProtKB-ARBA"/>
</dbReference>
<evidence type="ECO:0000256" key="1">
    <source>
        <dbReference type="ARBA" id="ARBA00000798"/>
    </source>
</evidence>
<comment type="catalytic activity">
    <reaction evidence="1">
        <text>a 1,2-diacyl-sn-glycero-3-phosphocholine + H2O = a 1,2-diacyl-sn-glycero-3-phosphate + choline + H(+)</text>
        <dbReference type="Rhea" id="RHEA:14445"/>
        <dbReference type="ChEBI" id="CHEBI:15354"/>
        <dbReference type="ChEBI" id="CHEBI:15377"/>
        <dbReference type="ChEBI" id="CHEBI:15378"/>
        <dbReference type="ChEBI" id="CHEBI:57643"/>
        <dbReference type="ChEBI" id="CHEBI:58608"/>
        <dbReference type="EC" id="3.1.4.4"/>
    </reaction>
</comment>
<evidence type="ECO:0000313" key="8">
    <source>
        <dbReference type="EMBL" id="SMC17470.1"/>
    </source>
</evidence>
<dbReference type="STRING" id="1121291.SAMN02745134_00339"/>
<sequence>MLGATGCSTERIKATTKRHNNTAQQVQQVQPVEQVQAGNLQYYFTKANQHPDEQLIKVINSSKSTLDIAIYSLTKKSIVNAIIQAKDRKVDVRIMTDKIESKSKSESKELALLQKDNIPIKINSHPGLLHIKMTIADKNIATTGSYNYTENASTKNDEILVIINDSKVAQDFDNEFENMWNDTKDYEDYN</sequence>